<dbReference type="HAMAP" id="MF_00095">
    <property type="entry name" value="SfsA"/>
    <property type="match status" value="1"/>
</dbReference>
<dbReference type="Pfam" id="PF17746">
    <property type="entry name" value="SfsA_N"/>
    <property type="match status" value="1"/>
</dbReference>
<protein>
    <recommendedName>
        <fullName evidence="1">Sugar fermentation stimulation protein homolog</fullName>
    </recommendedName>
</protein>
<comment type="similarity">
    <text evidence="1">Belongs to the SfsA family.</text>
</comment>
<dbReference type="EMBL" id="JBHSUS010000001">
    <property type="protein sequence ID" value="MFC6441399.1"/>
    <property type="molecule type" value="Genomic_DNA"/>
</dbReference>
<dbReference type="NCBIfam" id="TIGR00230">
    <property type="entry name" value="sfsA"/>
    <property type="match status" value="1"/>
</dbReference>
<dbReference type="Gene3D" id="2.40.50.580">
    <property type="match status" value="1"/>
</dbReference>
<dbReference type="PANTHER" id="PTHR30545:SF2">
    <property type="entry name" value="SUGAR FERMENTATION STIMULATION PROTEIN A"/>
    <property type="match status" value="1"/>
</dbReference>
<comment type="caution">
    <text evidence="4">The sequence shown here is derived from an EMBL/GenBank/DDBJ whole genome shotgun (WGS) entry which is preliminary data.</text>
</comment>
<dbReference type="Gene3D" id="3.40.1350.60">
    <property type="match status" value="1"/>
</dbReference>
<evidence type="ECO:0000259" key="3">
    <source>
        <dbReference type="Pfam" id="PF17746"/>
    </source>
</evidence>
<dbReference type="PANTHER" id="PTHR30545">
    <property type="entry name" value="SUGAR FERMENTATION STIMULATION PROTEIN A"/>
    <property type="match status" value="1"/>
</dbReference>
<evidence type="ECO:0000313" key="4">
    <source>
        <dbReference type="EMBL" id="MFC6441399.1"/>
    </source>
</evidence>
<organism evidence="4 5">
    <name type="scientific">Pseudobowmanella zhangzhouensis</name>
    <dbReference type="NCBI Taxonomy" id="1537679"/>
    <lineage>
        <taxon>Bacteria</taxon>
        <taxon>Pseudomonadati</taxon>
        <taxon>Pseudomonadota</taxon>
        <taxon>Gammaproteobacteria</taxon>
        <taxon>Alteromonadales</taxon>
        <taxon>Alteromonadaceae</taxon>
    </lineage>
</organism>
<accession>A0ABW1XMY6</accession>
<dbReference type="Proteomes" id="UP001596364">
    <property type="component" value="Unassembled WGS sequence"/>
</dbReference>
<dbReference type="InterPro" id="IPR005224">
    <property type="entry name" value="SfsA"/>
</dbReference>
<evidence type="ECO:0000259" key="2">
    <source>
        <dbReference type="Pfam" id="PF03749"/>
    </source>
</evidence>
<keyword evidence="5" id="KW-1185">Reference proteome</keyword>
<evidence type="ECO:0000313" key="5">
    <source>
        <dbReference type="Proteomes" id="UP001596364"/>
    </source>
</evidence>
<reference evidence="5" key="1">
    <citation type="journal article" date="2019" name="Int. J. Syst. Evol. Microbiol.">
        <title>The Global Catalogue of Microorganisms (GCM) 10K type strain sequencing project: providing services to taxonomists for standard genome sequencing and annotation.</title>
        <authorList>
            <consortium name="The Broad Institute Genomics Platform"/>
            <consortium name="The Broad Institute Genome Sequencing Center for Infectious Disease"/>
            <person name="Wu L."/>
            <person name="Ma J."/>
        </authorList>
    </citation>
    <scope>NUCLEOTIDE SEQUENCE [LARGE SCALE GENOMIC DNA]</scope>
    <source>
        <strain evidence="5">CGMCC 1.16031</strain>
    </source>
</reference>
<name>A0ABW1XMY6_9ALTE</name>
<proteinExistence type="inferred from homology"/>
<feature type="domain" description="Sugar fermentation stimulation protein C-terminal" evidence="2">
    <location>
        <begin position="84"/>
        <end position="218"/>
    </location>
</feature>
<sequence length="237" mass="26439">MHYPSALTSAKFINRYKRFFVDARLENGDIVTAHCPNTGSMRHCIGEGWPVLLSHSDNPKRKLAYTLEFSQNPQGHWIGLNTGMANKLVEEALTQRKIPSLAGYSQVRREVKYAQNSRIDFLLSAEGMADCYVEVKSVTLLENGQGYFPDAASTRGQKHLQDLMQMVDEGHRAVLLFLVQHEGIFNVSAAAHIDPVYADLLEQAKAHGVQVIALKARREGEKYLADQVLNDSLGEKG</sequence>
<dbReference type="CDD" id="cd22359">
    <property type="entry name" value="SfsA-like_bacterial"/>
    <property type="match status" value="1"/>
</dbReference>
<dbReference type="InterPro" id="IPR040452">
    <property type="entry name" value="SfsA_C"/>
</dbReference>
<dbReference type="RefSeq" id="WP_131257838.1">
    <property type="nucleotide sequence ID" value="NZ_JBHSUS010000001.1"/>
</dbReference>
<dbReference type="InterPro" id="IPR041465">
    <property type="entry name" value="SfsA_N"/>
</dbReference>
<dbReference type="Pfam" id="PF03749">
    <property type="entry name" value="SfsA"/>
    <property type="match status" value="1"/>
</dbReference>
<feature type="domain" description="SfsA N-terminal OB" evidence="3">
    <location>
        <begin position="13"/>
        <end position="79"/>
    </location>
</feature>
<evidence type="ECO:0000256" key="1">
    <source>
        <dbReference type="HAMAP-Rule" id="MF_00095"/>
    </source>
</evidence>
<gene>
    <name evidence="1 4" type="primary">sfsA</name>
    <name evidence="4" type="ORF">ACFP85_14695</name>
</gene>